<reference evidence="3 4" key="1">
    <citation type="submission" date="2016-10" db="EMBL/GenBank/DDBJ databases">
        <authorList>
            <person name="de Groot N.N."/>
        </authorList>
    </citation>
    <scope>NUCLEOTIDE SEQUENCE [LARGE SCALE GENOMIC DNA]</scope>
    <source>
        <strain evidence="3 4">DSM 21632</strain>
    </source>
</reference>
<feature type="transmembrane region" description="Helical" evidence="1">
    <location>
        <begin position="77"/>
        <end position="93"/>
    </location>
</feature>
<dbReference type="Pfam" id="PF07331">
    <property type="entry name" value="TctB"/>
    <property type="match status" value="1"/>
</dbReference>
<evidence type="ECO:0000259" key="2">
    <source>
        <dbReference type="Pfam" id="PF07331"/>
    </source>
</evidence>
<feature type="transmembrane region" description="Helical" evidence="1">
    <location>
        <begin position="9"/>
        <end position="27"/>
    </location>
</feature>
<sequence length="152" mass="17224">MLRPAHRKISLILIALSIFYLYLSFQLPSFTNTVIDASTMPKALGVGLIILSLILFFSPDKETKEDKEKRIIPKEDLRKIIGVVFMILAYIFLLERLGFLLVSFLFIFFCSLFLGYTKHGVNLIVSILFPLVLYSAFTMLLGISLPSGIIPF</sequence>
<feature type="domain" description="DUF1468" evidence="2">
    <location>
        <begin position="9"/>
        <end position="146"/>
    </location>
</feature>
<keyword evidence="4" id="KW-1185">Reference proteome</keyword>
<evidence type="ECO:0000256" key="1">
    <source>
        <dbReference type="SAM" id="Phobius"/>
    </source>
</evidence>
<dbReference type="EMBL" id="FNDK01000005">
    <property type="protein sequence ID" value="SDH40314.1"/>
    <property type="molecule type" value="Genomic_DNA"/>
</dbReference>
<dbReference type="OrthoDB" id="2426743at2"/>
<feature type="transmembrane region" description="Helical" evidence="1">
    <location>
        <begin position="39"/>
        <end position="57"/>
    </location>
</feature>
<dbReference type="Proteomes" id="UP000199163">
    <property type="component" value="Unassembled WGS sequence"/>
</dbReference>
<feature type="transmembrane region" description="Helical" evidence="1">
    <location>
        <begin position="99"/>
        <end position="116"/>
    </location>
</feature>
<evidence type="ECO:0000313" key="4">
    <source>
        <dbReference type="Proteomes" id="UP000199163"/>
    </source>
</evidence>
<dbReference type="InterPro" id="IPR009936">
    <property type="entry name" value="DUF1468"/>
</dbReference>
<dbReference type="AlphaFoldDB" id="A0A1G8C4M5"/>
<accession>A0A1G8C4M5</accession>
<dbReference type="RefSeq" id="WP_091272140.1">
    <property type="nucleotide sequence ID" value="NZ_FNDK01000005.1"/>
</dbReference>
<name>A0A1G8C4M5_9BACI</name>
<dbReference type="STRING" id="568899.SAMN05192534_10560"/>
<keyword evidence="1" id="KW-1133">Transmembrane helix</keyword>
<keyword evidence="1" id="KW-0472">Membrane</keyword>
<organism evidence="3 4">
    <name type="scientific">Alteribacillus persepolensis</name>
    <dbReference type="NCBI Taxonomy" id="568899"/>
    <lineage>
        <taxon>Bacteria</taxon>
        <taxon>Bacillati</taxon>
        <taxon>Bacillota</taxon>
        <taxon>Bacilli</taxon>
        <taxon>Bacillales</taxon>
        <taxon>Bacillaceae</taxon>
        <taxon>Alteribacillus</taxon>
    </lineage>
</organism>
<keyword evidence="1" id="KW-0812">Transmembrane</keyword>
<gene>
    <name evidence="3" type="ORF">SAMN05192534_10560</name>
</gene>
<feature type="transmembrane region" description="Helical" evidence="1">
    <location>
        <begin position="123"/>
        <end position="145"/>
    </location>
</feature>
<protein>
    <submittedName>
        <fullName evidence="3">Putative tricarboxylic transport membrane protein</fullName>
    </submittedName>
</protein>
<evidence type="ECO:0000313" key="3">
    <source>
        <dbReference type="EMBL" id="SDH40314.1"/>
    </source>
</evidence>
<proteinExistence type="predicted"/>